<keyword evidence="5" id="KW-1185">Reference proteome</keyword>
<dbReference type="PRINTS" id="PR01805">
    <property type="entry name" value="VACJLIPOPROT"/>
</dbReference>
<dbReference type="InterPro" id="IPR007428">
    <property type="entry name" value="MlaA"/>
</dbReference>
<accession>A0ABU7G0B5</accession>
<organism evidence="4 5">
    <name type="scientific">Agarivorans aestuarii</name>
    <dbReference type="NCBI Taxonomy" id="1563703"/>
    <lineage>
        <taxon>Bacteria</taxon>
        <taxon>Pseudomonadati</taxon>
        <taxon>Pseudomonadota</taxon>
        <taxon>Gammaproteobacteria</taxon>
        <taxon>Alteromonadales</taxon>
        <taxon>Alteromonadaceae</taxon>
        <taxon>Agarivorans</taxon>
    </lineage>
</organism>
<evidence type="ECO:0000256" key="1">
    <source>
        <dbReference type="ARBA" id="ARBA00010634"/>
    </source>
</evidence>
<dbReference type="PANTHER" id="PTHR30035">
    <property type="entry name" value="LIPOPROTEIN VACJ-RELATED"/>
    <property type="match status" value="1"/>
</dbReference>
<feature type="signal peptide" evidence="3">
    <location>
        <begin position="1"/>
        <end position="23"/>
    </location>
</feature>
<reference evidence="5" key="1">
    <citation type="submission" date="2023-07" db="EMBL/GenBank/DDBJ databases">
        <title>Draft genome sequence of Agarivorans aestuarii strain ZMCS4, a CAZymes producing bacteria isolated from the marine brown algae Clodostephus spongiosus.</title>
        <authorList>
            <person name="Lorente B."/>
            <person name="Cabral C."/>
            <person name="Frias J."/>
            <person name="Faria J."/>
            <person name="Toubarro D."/>
        </authorList>
    </citation>
    <scope>NUCLEOTIDE SEQUENCE [LARGE SCALE GENOMIC DNA]</scope>
    <source>
        <strain evidence="5">ZMCS4</strain>
    </source>
</reference>
<dbReference type="Proteomes" id="UP001310248">
    <property type="component" value="Unassembled WGS sequence"/>
</dbReference>
<evidence type="ECO:0000256" key="2">
    <source>
        <dbReference type="ARBA" id="ARBA00022729"/>
    </source>
</evidence>
<name>A0ABU7G0B5_9ALTE</name>
<sequence length="257" mass="29473">MRRVVTAFLMSAVMLSTASTTMANEAEAFDEPYQDFSDPFEGFNRSMWNFNYNYLDKPLYRPVTHVYAEFLPFGIREAMNNVIRNLEEPASFANHLLQGKVERASNNLVRFLFNSSFGIFGIFDLMGRSGVQRDIEEFGDVMGFYGVPEGPYVMLPVLGPTTVRKEVGDWVDAFASPLTNLTFAEQVIKWGLDGLYKRASVIEQEPLLDNSLDSYTFVKDAYLQYRLYRFYNGKPPTSSKQDIDSALEDYLDELEEY</sequence>
<keyword evidence="2 3" id="KW-0732">Signal</keyword>
<dbReference type="RefSeq" id="WP_329774211.1">
    <property type="nucleotide sequence ID" value="NZ_JAYDYW010000004.1"/>
</dbReference>
<evidence type="ECO:0000313" key="5">
    <source>
        <dbReference type="Proteomes" id="UP001310248"/>
    </source>
</evidence>
<evidence type="ECO:0000313" key="4">
    <source>
        <dbReference type="EMBL" id="MEE1672794.1"/>
    </source>
</evidence>
<keyword evidence="4" id="KW-0449">Lipoprotein</keyword>
<comment type="caution">
    <text evidence="4">The sequence shown here is derived from an EMBL/GenBank/DDBJ whole genome shotgun (WGS) entry which is preliminary data.</text>
</comment>
<dbReference type="Pfam" id="PF04333">
    <property type="entry name" value="MlaA"/>
    <property type="match status" value="1"/>
</dbReference>
<gene>
    <name evidence="4" type="ORF">SNR37_002204</name>
</gene>
<evidence type="ECO:0000256" key="3">
    <source>
        <dbReference type="SAM" id="SignalP"/>
    </source>
</evidence>
<comment type="similarity">
    <text evidence="1">Belongs to the MlaA family.</text>
</comment>
<protein>
    <submittedName>
        <fullName evidence="4">VacJ family lipoprotein</fullName>
    </submittedName>
</protein>
<feature type="chain" id="PRO_5045491055" evidence="3">
    <location>
        <begin position="24"/>
        <end position="257"/>
    </location>
</feature>
<dbReference type="EMBL" id="JAYDYW010000004">
    <property type="protein sequence ID" value="MEE1672794.1"/>
    <property type="molecule type" value="Genomic_DNA"/>
</dbReference>
<dbReference type="PANTHER" id="PTHR30035:SF3">
    <property type="entry name" value="INTERMEMBRANE PHOSPHOLIPID TRANSPORT SYSTEM LIPOPROTEIN MLAA"/>
    <property type="match status" value="1"/>
</dbReference>
<proteinExistence type="inferred from homology"/>